<evidence type="ECO:0000313" key="2">
    <source>
        <dbReference type="Proteomes" id="UP000298030"/>
    </source>
</evidence>
<protein>
    <submittedName>
        <fullName evidence="1">Uncharacterized protein</fullName>
    </submittedName>
</protein>
<dbReference type="OrthoDB" id="2985334at2759"/>
<dbReference type="AlphaFoldDB" id="A0A4Y7TS75"/>
<dbReference type="Proteomes" id="UP000298030">
    <property type="component" value="Unassembled WGS sequence"/>
</dbReference>
<gene>
    <name evidence="1" type="ORF">FA13DRAFT_1787112</name>
</gene>
<proteinExistence type="predicted"/>
<keyword evidence="2" id="KW-1185">Reference proteome</keyword>
<name>A0A4Y7TS75_COPMI</name>
<organism evidence="1 2">
    <name type="scientific">Coprinellus micaceus</name>
    <name type="common">Glistening ink-cap mushroom</name>
    <name type="synonym">Coprinus micaceus</name>
    <dbReference type="NCBI Taxonomy" id="71717"/>
    <lineage>
        <taxon>Eukaryota</taxon>
        <taxon>Fungi</taxon>
        <taxon>Dikarya</taxon>
        <taxon>Basidiomycota</taxon>
        <taxon>Agaricomycotina</taxon>
        <taxon>Agaricomycetes</taxon>
        <taxon>Agaricomycetidae</taxon>
        <taxon>Agaricales</taxon>
        <taxon>Agaricineae</taxon>
        <taxon>Psathyrellaceae</taxon>
        <taxon>Coprinellus</taxon>
    </lineage>
</organism>
<sequence length="213" mass="24505">MAKIRGKSVWRHLPFACTIPAHDEWTDPRVIEGLRKEVHTGALAEIQRKFDGSSKLYLLHGRLESDEGGGRRRVVVTSKLRDYLRLENPNHRKALTRVLVSAHKFAVEILQYAKNPVPREERVCRYGCEMVETPEHVWLSCMGSEELVELRKELHQRLVALCSEDEVVMLMTLDNDPTVQFRVLMDLSQCVATLAEYAYGVEKILKKSPLARR</sequence>
<dbReference type="STRING" id="71717.A0A4Y7TS75"/>
<comment type="caution">
    <text evidence="1">The sequence shown here is derived from an EMBL/GenBank/DDBJ whole genome shotgun (WGS) entry which is preliminary data.</text>
</comment>
<dbReference type="EMBL" id="QPFP01000005">
    <property type="protein sequence ID" value="TEB36748.1"/>
    <property type="molecule type" value="Genomic_DNA"/>
</dbReference>
<evidence type="ECO:0000313" key="1">
    <source>
        <dbReference type="EMBL" id="TEB36748.1"/>
    </source>
</evidence>
<accession>A0A4Y7TS75</accession>
<reference evidence="1 2" key="1">
    <citation type="journal article" date="2019" name="Nat. Ecol. Evol.">
        <title>Megaphylogeny resolves global patterns of mushroom evolution.</title>
        <authorList>
            <person name="Varga T."/>
            <person name="Krizsan K."/>
            <person name="Foldi C."/>
            <person name="Dima B."/>
            <person name="Sanchez-Garcia M."/>
            <person name="Sanchez-Ramirez S."/>
            <person name="Szollosi G.J."/>
            <person name="Szarkandi J.G."/>
            <person name="Papp V."/>
            <person name="Albert L."/>
            <person name="Andreopoulos W."/>
            <person name="Angelini C."/>
            <person name="Antonin V."/>
            <person name="Barry K.W."/>
            <person name="Bougher N.L."/>
            <person name="Buchanan P."/>
            <person name="Buyck B."/>
            <person name="Bense V."/>
            <person name="Catcheside P."/>
            <person name="Chovatia M."/>
            <person name="Cooper J."/>
            <person name="Damon W."/>
            <person name="Desjardin D."/>
            <person name="Finy P."/>
            <person name="Geml J."/>
            <person name="Haridas S."/>
            <person name="Hughes K."/>
            <person name="Justo A."/>
            <person name="Karasinski D."/>
            <person name="Kautmanova I."/>
            <person name="Kiss B."/>
            <person name="Kocsube S."/>
            <person name="Kotiranta H."/>
            <person name="LaButti K.M."/>
            <person name="Lechner B.E."/>
            <person name="Liimatainen K."/>
            <person name="Lipzen A."/>
            <person name="Lukacs Z."/>
            <person name="Mihaltcheva S."/>
            <person name="Morgado L.N."/>
            <person name="Niskanen T."/>
            <person name="Noordeloos M.E."/>
            <person name="Ohm R.A."/>
            <person name="Ortiz-Santana B."/>
            <person name="Ovrebo C."/>
            <person name="Racz N."/>
            <person name="Riley R."/>
            <person name="Savchenko A."/>
            <person name="Shiryaev A."/>
            <person name="Soop K."/>
            <person name="Spirin V."/>
            <person name="Szebenyi C."/>
            <person name="Tomsovsky M."/>
            <person name="Tulloss R.E."/>
            <person name="Uehling J."/>
            <person name="Grigoriev I.V."/>
            <person name="Vagvolgyi C."/>
            <person name="Papp T."/>
            <person name="Martin F.M."/>
            <person name="Miettinen O."/>
            <person name="Hibbett D.S."/>
            <person name="Nagy L.G."/>
        </authorList>
    </citation>
    <scope>NUCLEOTIDE SEQUENCE [LARGE SCALE GENOMIC DNA]</scope>
    <source>
        <strain evidence="1 2">FP101781</strain>
    </source>
</reference>